<protein>
    <submittedName>
        <fullName evidence="2">BMP family ABC transporter substrate-binding protein</fullName>
    </submittedName>
</protein>
<name>A0A2S7N0G7_9BACI</name>
<dbReference type="Proteomes" id="UP000239663">
    <property type="component" value="Unassembled WGS sequence"/>
</dbReference>
<dbReference type="InterPro" id="IPR028082">
    <property type="entry name" value="Peripla_BP_I"/>
</dbReference>
<evidence type="ECO:0000313" key="2">
    <source>
        <dbReference type="EMBL" id="PQD95497.1"/>
    </source>
</evidence>
<evidence type="ECO:0000313" key="3">
    <source>
        <dbReference type="Proteomes" id="UP000239663"/>
    </source>
</evidence>
<keyword evidence="1" id="KW-0732">Signal</keyword>
<evidence type="ECO:0000256" key="1">
    <source>
        <dbReference type="SAM" id="SignalP"/>
    </source>
</evidence>
<dbReference type="CDD" id="cd06325">
    <property type="entry name" value="PBP1_ABC_unchar_transporter"/>
    <property type="match status" value="1"/>
</dbReference>
<dbReference type="SUPFAM" id="SSF53822">
    <property type="entry name" value="Periplasmic binding protein-like I"/>
    <property type="match status" value="1"/>
</dbReference>
<dbReference type="PANTHER" id="PTHR35271">
    <property type="entry name" value="ABC TRANSPORTER, SUBSTRATE-BINDING LIPOPROTEIN-RELATED"/>
    <property type="match status" value="1"/>
</dbReference>
<dbReference type="OrthoDB" id="9776955at2"/>
<dbReference type="EMBL" id="PKOZ01000004">
    <property type="protein sequence ID" value="PQD95497.1"/>
    <property type="molecule type" value="Genomic_DNA"/>
</dbReference>
<gene>
    <name evidence="2" type="ORF">CYL18_09445</name>
</gene>
<feature type="signal peptide" evidence="1">
    <location>
        <begin position="1"/>
        <end position="20"/>
    </location>
</feature>
<feature type="chain" id="PRO_5039384971" evidence="1">
    <location>
        <begin position="21"/>
        <end position="324"/>
    </location>
</feature>
<dbReference type="InterPro" id="IPR007487">
    <property type="entry name" value="ABC_transpt-TYRBP-like"/>
</dbReference>
<accession>A0A2S7N0G7</accession>
<dbReference type="AlphaFoldDB" id="A0A2S7N0G7"/>
<dbReference type="Gene3D" id="3.40.50.2300">
    <property type="match status" value="2"/>
</dbReference>
<dbReference type="Pfam" id="PF04392">
    <property type="entry name" value="ABC_sub_bind"/>
    <property type="match status" value="1"/>
</dbReference>
<dbReference type="RefSeq" id="WP_104849252.1">
    <property type="nucleotide sequence ID" value="NZ_PKOZ01000004.1"/>
</dbReference>
<comment type="caution">
    <text evidence="2">The sequence shown here is derived from an EMBL/GenBank/DDBJ whole genome shotgun (WGS) entry which is preliminary data.</text>
</comment>
<sequence length="324" mass="34433">MKKKWLGLTLAVGVSMIVTACGSDDSSSGEKEEAFEVGISQYVEHPSLDEATKGFKKAIEDAGLEVKFDEQNAQGDATNNQTIATNFAGDGVDLIFANATPSALSAANATKDIPVVFTSVTDPVGAELVKDFEKPDKNVTGTTDSHPDAIPNTVKLMADMGYKKIGTVYNSGEQNSEVQVKQAEEEAKKNGLTLQKVSVATSAEVKQAAESLAGKVDAIFIVTDNTVVSALESVTSVAEAEKIPLFVGELDSVERGGFAAYGFSYYDIGYQAGEQAVEILKDDKEVKDIPVEVPGDLKLVINKSAAEKMGVDVESIKEEAEYIE</sequence>
<keyword evidence="3" id="KW-1185">Reference proteome</keyword>
<proteinExistence type="predicted"/>
<reference evidence="2 3" key="1">
    <citation type="submission" date="2017-12" db="EMBL/GenBank/DDBJ databases">
        <title>Taxonomic description and draft genome of Pradoshia cofamensis Gen. nov., sp. nov., a thermotolerant bacillale isolated from anterior gut of earthworm Eisenia fetida.</title>
        <authorList>
            <person name="Saha T."/>
            <person name="Chakraborty R."/>
        </authorList>
    </citation>
    <scope>NUCLEOTIDE SEQUENCE [LARGE SCALE GENOMIC DNA]</scope>
    <source>
        <strain evidence="2 3">EAG3</strain>
    </source>
</reference>
<dbReference type="PANTHER" id="PTHR35271:SF1">
    <property type="entry name" value="ABC TRANSPORTER, SUBSTRATE-BINDING LIPOPROTEIN"/>
    <property type="match status" value="1"/>
</dbReference>
<organism evidence="2 3">
    <name type="scientific">Pradoshia eiseniae</name>
    <dbReference type="NCBI Taxonomy" id="2064768"/>
    <lineage>
        <taxon>Bacteria</taxon>
        <taxon>Bacillati</taxon>
        <taxon>Bacillota</taxon>
        <taxon>Bacilli</taxon>
        <taxon>Bacillales</taxon>
        <taxon>Bacillaceae</taxon>
        <taxon>Pradoshia</taxon>
    </lineage>
</organism>
<dbReference type="PROSITE" id="PS51257">
    <property type="entry name" value="PROKAR_LIPOPROTEIN"/>
    <property type="match status" value="1"/>
</dbReference>